<sequence length="827" mass="93380">MHAAGKPRLSWHIFGEATRLAQVMQMHEEDSLQGLTSLEVEFRRRAFWIAYIGDKSAAILNNRPITIHKYSFNSGITIGYPTGIEDETILTPGSAVPDAESTQKSFIAGFNANIRLWQSASDLLLEMRLLDSHKNGNLLPRQPPTAEESHRLDHLYVLFATSLDDLPSFLQYDHLMSNANKDNQRLSRLTRLHIIQAANVYVSLHCLKMVITQKFEEFNYYPPAPNEMLLLRKTDIARDLLRVIRDAPFWALQINGEPCVEKIRLIGACLLEIIDQHEASPLSARARNDLPARHSIQFFTLDNPDMRLHEKFGHVLTWTTLVNALPSASGHTKEPSCRFAHQYSQKQILQDPTAFINDMLYWEGKFHQNNISYNSNNGISYDGTNIDWVTGKATAKHTFSAASKESLQIMLYTQAVAGSPEAARFLSPENTADAPKIAASIMQKKLQTYLKFNETYPGFGGFLPWVSADTLEMTPRSDWVNRVPALDNGELVWAVYGFIQALENTGNKNYRELAQKWQVWMDYTKTTAAKIFYKGNGRVCTVIDIKDQSLPVNHPDQSYLCETKDLLDDPFEGEVFTFWLQFFGGLSKADKQALWEVKKSQLVSVDYELGEFGPITVQKGFWFSSHETWKVLEMPYYDIDIVRRVFKNAERVRTCNSVATKVPGMFASINNITDPSTGDVTGYISNAGIPSISNQTVQELDVITPYSVFPTILVNKSVGLAWWRNMVVAKKMQNIYGSTESTRVDGTGVSALLTWDSKVTTVVAILGGVTDFVRQKMKADNVYDEFVDIIEAEYSRVFTHLKGENVDFCLPQEAVPDVGLVDFTLCN</sequence>
<dbReference type="InterPro" id="IPR050987">
    <property type="entry name" value="AtrR-like"/>
</dbReference>
<accession>A0A0A2IKV5</accession>
<feature type="domain" description="Xylanolytic transcriptional activator regulatory" evidence="2">
    <location>
        <begin position="10"/>
        <end position="87"/>
    </location>
</feature>
<comment type="caution">
    <text evidence="3">The sequence shown here is derived from an EMBL/GenBank/DDBJ whole genome shotgun (WGS) entry which is preliminary data.</text>
</comment>
<dbReference type="GO" id="GO:0003700">
    <property type="term" value="F:DNA-binding transcription factor activity"/>
    <property type="evidence" value="ECO:0007669"/>
    <property type="project" value="InterPro"/>
</dbReference>
<dbReference type="InterPro" id="IPR007219">
    <property type="entry name" value="XnlR_reg_dom"/>
</dbReference>
<dbReference type="PANTHER" id="PTHR46910:SF1">
    <property type="entry name" value="MISCELLANEOUS ZN(II)2CYS6 TRANSCRIPTION FACTOR (EUROFUNG)-RELATED"/>
    <property type="match status" value="1"/>
</dbReference>
<dbReference type="Proteomes" id="UP000030143">
    <property type="component" value="Unassembled WGS sequence"/>
</dbReference>
<keyword evidence="1" id="KW-0539">Nucleus</keyword>
<evidence type="ECO:0000313" key="3">
    <source>
        <dbReference type="EMBL" id="KGO53073.1"/>
    </source>
</evidence>
<evidence type="ECO:0000259" key="2">
    <source>
        <dbReference type="SMART" id="SM00906"/>
    </source>
</evidence>
<name>A0A0A2IKV5_PENEN</name>
<reference evidence="3 4" key="1">
    <citation type="journal article" date="2015" name="Mol. Plant Microbe Interact.">
        <title>Genome, transcriptome, and functional analyses of Penicillium expansum provide new insights into secondary metabolism and pathogenicity.</title>
        <authorList>
            <person name="Ballester A.R."/>
            <person name="Marcet-Houben M."/>
            <person name="Levin E."/>
            <person name="Sela N."/>
            <person name="Selma-Lazaro C."/>
            <person name="Carmona L."/>
            <person name="Wisniewski M."/>
            <person name="Droby S."/>
            <person name="Gonzalez-Candelas L."/>
            <person name="Gabaldon T."/>
        </authorList>
    </citation>
    <scope>NUCLEOTIDE SEQUENCE [LARGE SCALE GENOMIC DNA]</scope>
    <source>
        <strain evidence="3 4">MD-8</strain>
    </source>
</reference>
<dbReference type="CDD" id="cd12148">
    <property type="entry name" value="fungal_TF_MHR"/>
    <property type="match status" value="1"/>
</dbReference>
<dbReference type="VEuPathDB" id="FungiDB:PEXP_035480"/>
<dbReference type="InterPro" id="IPR058773">
    <property type="entry name" value="SGL_GH162"/>
</dbReference>
<keyword evidence="4" id="KW-1185">Reference proteome</keyword>
<dbReference type="GO" id="GO:0003677">
    <property type="term" value="F:DNA binding"/>
    <property type="evidence" value="ECO:0007669"/>
    <property type="project" value="InterPro"/>
</dbReference>
<dbReference type="HOGENOM" id="CLU_342581_0_0_1"/>
<dbReference type="Pfam" id="PF26157">
    <property type="entry name" value="SGL_GH162"/>
    <property type="match status" value="1"/>
</dbReference>
<dbReference type="SMART" id="SM00906">
    <property type="entry name" value="Fungal_trans"/>
    <property type="match status" value="1"/>
</dbReference>
<evidence type="ECO:0000256" key="1">
    <source>
        <dbReference type="ARBA" id="ARBA00023242"/>
    </source>
</evidence>
<dbReference type="AlphaFoldDB" id="A0A0A2IKV5"/>
<dbReference type="CDD" id="cd24165">
    <property type="entry name" value="TfSGL-like"/>
    <property type="match status" value="1"/>
</dbReference>
<protein>
    <recommendedName>
        <fullName evidence="2">Xylanolytic transcriptional activator regulatory domain-containing protein</fullName>
    </recommendedName>
</protein>
<dbReference type="GO" id="GO:0008270">
    <property type="term" value="F:zinc ion binding"/>
    <property type="evidence" value="ECO:0007669"/>
    <property type="project" value="InterPro"/>
</dbReference>
<dbReference type="GO" id="GO:0006351">
    <property type="term" value="P:DNA-templated transcription"/>
    <property type="evidence" value="ECO:0007669"/>
    <property type="project" value="InterPro"/>
</dbReference>
<dbReference type="EMBL" id="JQFZ01000252">
    <property type="protein sequence ID" value="KGO53073.1"/>
    <property type="molecule type" value="Genomic_DNA"/>
</dbReference>
<dbReference type="VEuPathDB" id="FungiDB:PEXP_035470"/>
<dbReference type="PANTHER" id="PTHR46910">
    <property type="entry name" value="TRANSCRIPTION FACTOR PDR1"/>
    <property type="match status" value="1"/>
</dbReference>
<dbReference type="GeneID" id="27678409"/>
<dbReference type="Pfam" id="PF04082">
    <property type="entry name" value="Fungal_trans"/>
    <property type="match status" value="1"/>
</dbReference>
<proteinExistence type="predicted"/>
<dbReference type="RefSeq" id="XP_016595712.1">
    <property type="nucleotide sequence ID" value="XM_016742990.1"/>
</dbReference>
<organism evidence="3 4">
    <name type="scientific">Penicillium expansum</name>
    <name type="common">Blue mold rot fungus</name>
    <dbReference type="NCBI Taxonomy" id="27334"/>
    <lineage>
        <taxon>Eukaryota</taxon>
        <taxon>Fungi</taxon>
        <taxon>Dikarya</taxon>
        <taxon>Ascomycota</taxon>
        <taxon>Pezizomycotina</taxon>
        <taxon>Eurotiomycetes</taxon>
        <taxon>Eurotiomycetidae</taxon>
        <taxon>Eurotiales</taxon>
        <taxon>Aspergillaceae</taxon>
        <taxon>Penicillium</taxon>
    </lineage>
</organism>
<evidence type="ECO:0000313" key="4">
    <source>
        <dbReference type="Proteomes" id="UP000030143"/>
    </source>
</evidence>
<gene>
    <name evidence="3" type="ORF">PEX2_057160</name>
</gene>